<evidence type="ECO:0000256" key="1">
    <source>
        <dbReference type="ARBA" id="ARBA00000085"/>
    </source>
</evidence>
<keyword evidence="8" id="KW-0902">Two-component regulatory system</keyword>
<dbReference type="InterPro" id="IPR005467">
    <property type="entry name" value="His_kinase_dom"/>
</dbReference>
<evidence type="ECO:0000259" key="9">
    <source>
        <dbReference type="PROSITE" id="PS50109"/>
    </source>
</evidence>
<dbReference type="AlphaFoldDB" id="A0A517W192"/>
<evidence type="ECO:0000256" key="8">
    <source>
        <dbReference type="ARBA" id="ARBA00023012"/>
    </source>
</evidence>
<dbReference type="InterPro" id="IPR004358">
    <property type="entry name" value="Sig_transdc_His_kin-like_C"/>
</dbReference>
<dbReference type="GO" id="GO:0000156">
    <property type="term" value="F:phosphorelay response regulator activity"/>
    <property type="evidence" value="ECO:0007669"/>
    <property type="project" value="TreeGrafter"/>
</dbReference>
<dbReference type="Pfam" id="PF00512">
    <property type="entry name" value="HisKA"/>
    <property type="match status" value="1"/>
</dbReference>
<keyword evidence="4 10" id="KW-0808">Transferase</keyword>
<reference evidence="10 11" key="1">
    <citation type="submission" date="2019-03" db="EMBL/GenBank/DDBJ databases">
        <title>Deep-cultivation of Planctomycetes and their phenomic and genomic characterization uncovers novel biology.</title>
        <authorList>
            <person name="Wiegand S."/>
            <person name="Jogler M."/>
            <person name="Boedeker C."/>
            <person name="Pinto D."/>
            <person name="Vollmers J."/>
            <person name="Rivas-Marin E."/>
            <person name="Kohn T."/>
            <person name="Peeters S.H."/>
            <person name="Heuer A."/>
            <person name="Rast P."/>
            <person name="Oberbeckmann S."/>
            <person name="Bunk B."/>
            <person name="Jeske O."/>
            <person name="Meyerdierks A."/>
            <person name="Storesund J.E."/>
            <person name="Kallscheuer N."/>
            <person name="Luecker S."/>
            <person name="Lage O.M."/>
            <person name="Pohl T."/>
            <person name="Merkel B.J."/>
            <person name="Hornburger P."/>
            <person name="Mueller R.-W."/>
            <person name="Bruemmer F."/>
            <person name="Labrenz M."/>
            <person name="Spormann A.M."/>
            <person name="Op den Camp H."/>
            <person name="Overmann J."/>
            <person name="Amann R."/>
            <person name="Jetten M.S.M."/>
            <person name="Mascher T."/>
            <person name="Medema M.H."/>
            <person name="Devos D.P."/>
            <person name="Kaster A.-K."/>
            <person name="Ovreas L."/>
            <person name="Rohde M."/>
            <person name="Galperin M.Y."/>
            <person name="Jogler C."/>
        </authorList>
    </citation>
    <scope>NUCLEOTIDE SEQUENCE [LARGE SCALE GENOMIC DNA]</scope>
    <source>
        <strain evidence="10 11">V144</strain>
    </source>
</reference>
<dbReference type="PANTHER" id="PTHR42878">
    <property type="entry name" value="TWO-COMPONENT HISTIDINE KINASE"/>
    <property type="match status" value="1"/>
</dbReference>
<evidence type="ECO:0000256" key="2">
    <source>
        <dbReference type="ARBA" id="ARBA00012438"/>
    </source>
</evidence>
<dbReference type="InterPro" id="IPR003661">
    <property type="entry name" value="HisK_dim/P_dom"/>
</dbReference>
<dbReference type="KEGG" id="gaw:V144x_45350"/>
<dbReference type="InterPro" id="IPR036097">
    <property type="entry name" value="HisK_dim/P_sf"/>
</dbReference>
<dbReference type="GO" id="GO:0000155">
    <property type="term" value="F:phosphorelay sensor kinase activity"/>
    <property type="evidence" value="ECO:0007669"/>
    <property type="project" value="InterPro"/>
</dbReference>
<dbReference type="InterPro" id="IPR003594">
    <property type="entry name" value="HATPase_dom"/>
</dbReference>
<protein>
    <recommendedName>
        <fullName evidence="2">histidine kinase</fullName>
        <ecNumber evidence="2">2.7.13.3</ecNumber>
    </recommendedName>
</protein>
<accession>A0A517W192</accession>
<evidence type="ECO:0000256" key="4">
    <source>
        <dbReference type="ARBA" id="ARBA00022679"/>
    </source>
</evidence>
<sequence>MSSEAGIAGVQLPDAYYRRLFSLVPVRSLSSVINELSVVWCEATTAEAVYLAVLERENLRLSAGVFKSSENVAHYFNTDSIRLSKDRSITEQTRSVFEQGRLLSQISQAAFDFFSFSCDQAEIAGIYVFSSTKLTDDVPVISQLINLSQRLLSQALEQRLQKHSALKSGNLPESNQNLSIGQKILPSSDKLEAMAEFAAGAGHEINNPVATIVGRVQMLLKEETDPQRRQSLATIGGQAYRIRDMIGDAMLFARPPAPHPVSLNLQQMTQEVLNSLNEKISKAGVNVSIKLSSLLTIWADEVQWKVVLSNLILNSLQVLKTGDGIEIFAEEMTQNSIRIMYIRVVDDGPGLTEQEKEHLFDPFFSARQAGRGLGFGLSKCWRIISLHGGSIEAEVNADRGMTFHLFWPIEGPKE</sequence>
<dbReference type="SUPFAM" id="SSF47384">
    <property type="entry name" value="Homodimeric domain of signal transducing histidine kinase"/>
    <property type="match status" value="1"/>
</dbReference>
<evidence type="ECO:0000313" key="11">
    <source>
        <dbReference type="Proteomes" id="UP000318704"/>
    </source>
</evidence>
<dbReference type="InterPro" id="IPR036890">
    <property type="entry name" value="HATPase_C_sf"/>
</dbReference>
<dbReference type="CDD" id="cd00082">
    <property type="entry name" value="HisKA"/>
    <property type="match status" value="1"/>
</dbReference>
<dbReference type="PANTHER" id="PTHR42878:SF7">
    <property type="entry name" value="SENSOR HISTIDINE KINASE GLRK"/>
    <property type="match status" value="1"/>
</dbReference>
<evidence type="ECO:0000313" key="10">
    <source>
        <dbReference type="EMBL" id="QDT99025.1"/>
    </source>
</evidence>
<evidence type="ECO:0000256" key="5">
    <source>
        <dbReference type="ARBA" id="ARBA00022741"/>
    </source>
</evidence>
<dbReference type="GO" id="GO:0030295">
    <property type="term" value="F:protein kinase activator activity"/>
    <property type="evidence" value="ECO:0007669"/>
    <property type="project" value="TreeGrafter"/>
</dbReference>
<evidence type="ECO:0000256" key="6">
    <source>
        <dbReference type="ARBA" id="ARBA00022777"/>
    </source>
</evidence>
<dbReference type="InterPro" id="IPR050351">
    <property type="entry name" value="BphY/WalK/GraS-like"/>
</dbReference>
<dbReference type="SUPFAM" id="SSF55874">
    <property type="entry name" value="ATPase domain of HSP90 chaperone/DNA topoisomerase II/histidine kinase"/>
    <property type="match status" value="1"/>
</dbReference>
<feature type="domain" description="Histidine kinase" evidence="9">
    <location>
        <begin position="200"/>
        <end position="411"/>
    </location>
</feature>
<dbReference type="GO" id="GO:0005524">
    <property type="term" value="F:ATP binding"/>
    <property type="evidence" value="ECO:0007669"/>
    <property type="project" value="UniProtKB-KW"/>
</dbReference>
<comment type="catalytic activity">
    <reaction evidence="1">
        <text>ATP + protein L-histidine = ADP + protein N-phospho-L-histidine.</text>
        <dbReference type="EC" id="2.7.13.3"/>
    </reaction>
</comment>
<dbReference type="Proteomes" id="UP000318704">
    <property type="component" value="Chromosome"/>
</dbReference>
<keyword evidence="5" id="KW-0547">Nucleotide-binding</keyword>
<dbReference type="Gene3D" id="1.10.287.130">
    <property type="match status" value="1"/>
</dbReference>
<keyword evidence="6 10" id="KW-0418">Kinase</keyword>
<dbReference type="PRINTS" id="PR00344">
    <property type="entry name" value="BCTRLSENSOR"/>
</dbReference>
<dbReference type="RefSeq" id="WP_197998576.1">
    <property type="nucleotide sequence ID" value="NZ_CP037920.1"/>
</dbReference>
<keyword evidence="3" id="KW-0597">Phosphoprotein</keyword>
<dbReference type="Pfam" id="PF02518">
    <property type="entry name" value="HATPase_c"/>
    <property type="match status" value="1"/>
</dbReference>
<proteinExistence type="predicted"/>
<dbReference type="SMART" id="SM00387">
    <property type="entry name" value="HATPase_c"/>
    <property type="match status" value="1"/>
</dbReference>
<name>A0A517W192_9PLAN</name>
<dbReference type="EC" id="2.7.13.3" evidence="2"/>
<dbReference type="GO" id="GO:0007234">
    <property type="term" value="P:osmosensory signaling via phosphorelay pathway"/>
    <property type="evidence" value="ECO:0007669"/>
    <property type="project" value="TreeGrafter"/>
</dbReference>
<evidence type="ECO:0000256" key="3">
    <source>
        <dbReference type="ARBA" id="ARBA00022553"/>
    </source>
</evidence>
<organism evidence="10 11">
    <name type="scientific">Gimesia aquarii</name>
    <dbReference type="NCBI Taxonomy" id="2527964"/>
    <lineage>
        <taxon>Bacteria</taxon>
        <taxon>Pseudomonadati</taxon>
        <taxon>Planctomycetota</taxon>
        <taxon>Planctomycetia</taxon>
        <taxon>Planctomycetales</taxon>
        <taxon>Planctomycetaceae</taxon>
        <taxon>Gimesia</taxon>
    </lineage>
</organism>
<dbReference type="PROSITE" id="PS50109">
    <property type="entry name" value="HIS_KIN"/>
    <property type="match status" value="1"/>
</dbReference>
<evidence type="ECO:0000256" key="7">
    <source>
        <dbReference type="ARBA" id="ARBA00022840"/>
    </source>
</evidence>
<keyword evidence="7" id="KW-0067">ATP-binding</keyword>
<dbReference type="Gene3D" id="3.30.565.10">
    <property type="entry name" value="Histidine kinase-like ATPase, C-terminal domain"/>
    <property type="match status" value="1"/>
</dbReference>
<dbReference type="SMART" id="SM00388">
    <property type="entry name" value="HisKA"/>
    <property type="match status" value="1"/>
</dbReference>
<dbReference type="EMBL" id="CP037920">
    <property type="protein sequence ID" value="QDT99025.1"/>
    <property type="molecule type" value="Genomic_DNA"/>
</dbReference>
<gene>
    <name evidence="10" type="primary">kinE_2</name>
    <name evidence="10" type="ORF">V144x_45350</name>
</gene>